<dbReference type="HAMAP" id="MF_01147">
    <property type="entry name" value="Lgt"/>
    <property type="match status" value="1"/>
</dbReference>
<protein>
    <recommendedName>
        <fullName evidence="7">Phosphatidylglycerol--prolipoprotein diacylglyceryl transferase</fullName>
        <ecNumber evidence="7">2.5.1.145</ecNumber>
    </recommendedName>
</protein>
<proteinExistence type="inferred from homology"/>
<dbReference type="GO" id="GO:0042158">
    <property type="term" value="P:lipoprotein biosynthetic process"/>
    <property type="evidence" value="ECO:0007669"/>
    <property type="project" value="UniProtKB-UniRule"/>
</dbReference>
<reference evidence="8 9" key="1">
    <citation type="submission" date="2018-05" db="EMBL/GenBank/DDBJ databases">
        <title>Genomic Encyclopedia of Type Strains, Phase IV (KMG-IV): sequencing the most valuable type-strain genomes for metagenomic binning, comparative biology and taxonomic classification.</title>
        <authorList>
            <person name="Goeker M."/>
        </authorList>
    </citation>
    <scope>NUCLEOTIDE SEQUENCE [LARGE SCALE GENOMIC DNA]</scope>
    <source>
        <strain evidence="8 9">DSM 28579</strain>
    </source>
</reference>
<feature type="binding site" evidence="7">
    <location>
        <position position="162"/>
    </location>
    <ligand>
        <name>a 1,2-diacyl-sn-glycero-3-phospho-(1'-sn-glycerol)</name>
        <dbReference type="ChEBI" id="CHEBI:64716"/>
    </ligand>
</feature>
<dbReference type="EC" id="2.5.1.145" evidence="7"/>
<feature type="transmembrane region" description="Helical" evidence="7">
    <location>
        <begin position="226"/>
        <end position="245"/>
    </location>
</feature>
<comment type="pathway">
    <text evidence="7">Protein modification; lipoprotein biosynthesis (diacylglyceryl transfer).</text>
</comment>
<evidence type="ECO:0000256" key="3">
    <source>
        <dbReference type="ARBA" id="ARBA00022679"/>
    </source>
</evidence>
<evidence type="ECO:0000256" key="5">
    <source>
        <dbReference type="ARBA" id="ARBA00022989"/>
    </source>
</evidence>
<comment type="catalytic activity">
    <reaction evidence="7">
        <text>L-cysteinyl-[prolipoprotein] + a 1,2-diacyl-sn-glycero-3-phospho-(1'-sn-glycerol) = an S-1,2-diacyl-sn-glyceryl-L-cysteinyl-[prolipoprotein] + sn-glycerol 1-phosphate + H(+)</text>
        <dbReference type="Rhea" id="RHEA:56712"/>
        <dbReference type="Rhea" id="RHEA-COMP:14679"/>
        <dbReference type="Rhea" id="RHEA-COMP:14680"/>
        <dbReference type="ChEBI" id="CHEBI:15378"/>
        <dbReference type="ChEBI" id="CHEBI:29950"/>
        <dbReference type="ChEBI" id="CHEBI:57685"/>
        <dbReference type="ChEBI" id="CHEBI:64716"/>
        <dbReference type="ChEBI" id="CHEBI:140658"/>
        <dbReference type="EC" id="2.5.1.145"/>
    </reaction>
</comment>
<keyword evidence="4 7" id="KW-0812">Transmembrane</keyword>
<dbReference type="RefSeq" id="WP_116495692.1">
    <property type="nucleotide sequence ID" value="NZ_QENZ01000003.1"/>
</dbReference>
<dbReference type="Pfam" id="PF01790">
    <property type="entry name" value="LGT"/>
    <property type="match status" value="1"/>
</dbReference>
<dbReference type="EMBL" id="QENZ01000003">
    <property type="protein sequence ID" value="PVX52140.1"/>
    <property type="molecule type" value="Genomic_DNA"/>
</dbReference>
<dbReference type="PANTHER" id="PTHR30589:SF0">
    <property type="entry name" value="PHOSPHATIDYLGLYCEROL--PROLIPOPROTEIN DIACYLGLYCERYL TRANSFERASE"/>
    <property type="match status" value="1"/>
</dbReference>
<comment type="function">
    <text evidence="7">Catalyzes the transfer of the diacylglyceryl group from phosphatidylglycerol to the sulfhydryl group of the N-terminal cysteine of a prolipoprotein, the first step in the formation of mature lipoproteins.</text>
</comment>
<feature type="transmembrane region" description="Helical" evidence="7">
    <location>
        <begin position="112"/>
        <end position="134"/>
    </location>
</feature>
<dbReference type="AlphaFoldDB" id="A0A7L4UQW0"/>
<accession>A0A7L4UQW0</accession>
<evidence type="ECO:0000256" key="4">
    <source>
        <dbReference type="ARBA" id="ARBA00022692"/>
    </source>
</evidence>
<name>A0A7L4UQW0_BALHA</name>
<keyword evidence="2 7" id="KW-1003">Cell membrane</keyword>
<keyword evidence="5 7" id="KW-1133">Transmembrane helix</keyword>
<evidence type="ECO:0000256" key="7">
    <source>
        <dbReference type="HAMAP-Rule" id="MF_01147"/>
    </source>
</evidence>
<evidence type="ECO:0000313" key="8">
    <source>
        <dbReference type="EMBL" id="PVX52140.1"/>
    </source>
</evidence>
<dbReference type="InterPro" id="IPR001640">
    <property type="entry name" value="Lgt"/>
</dbReference>
<dbReference type="GO" id="GO:0008961">
    <property type="term" value="F:phosphatidylglycerol-prolipoprotein diacylglyceryl transferase activity"/>
    <property type="evidence" value="ECO:0007669"/>
    <property type="project" value="UniProtKB-UniRule"/>
</dbReference>
<dbReference type="Proteomes" id="UP000251835">
    <property type="component" value="Unassembled WGS sequence"/>
</dbReference>
<keyword evidence="6 7" id="KW-0472">Membrane</keyword>
<dbReference type="UniPathway" id="UPA00664"/>
<dbReference type="NCBIfam" id="TIGR00544">
    <property type="entry name" value="lgt"/>
    <property type="match status" value="1"/>
</dbReference>
<organism evidence="8 9">
    <name type="scientific">Balneicella halophila</name>
    <dbReference type="NCBI Taxonomy" id="1537566"/>
    <lineage>
        <taxon>Bacteria</taxon>
        <taxon>Pseudomonadati</taxon>
        <taxon>Bacteroidota</taxon>
        <taxon>Bacteroidia</taxon>
        <taxon>Bacteroidales</taxon>
        <taxon>Balneicellaceae</taxon>
        <taxon>Balneicella</taxon>
    </lineage>
</organism>
<feature type="transmembrane region" description="Helical" evidence="7">
    <location>
        <begin position="58"/>
        <end position="78"/>
    </location>
</feature>
<evidence type="ECO:0000256" key="2">
    <source>
        <dbReference type="ARBA" id="ARBA00022475"/>
    </source>
</evidence>
<keyword evidence="9" id="KW-1185">Reference proteome</keyword>
<feature type="transmembrane region" description="Helical" evidence="7">
    <location>
        <begin position="265"/>
        <end position="283"/>
    </location>
</feature>
<dbReference type="GO" id="GO:0005886">
    <property type="term" value="C:plasma membrane"/>
    <property type="evidence" value="ECO:0007669"/>
    <property type="project" value="UniProtKB-SubCell"/>
</dbReference>
<keyword evidence="8" id="KW-0449">Lipoprotein</keyword>
<feature type="transmembrane region" description="Helical" evidence="7">
    <location>
        <begin position="15"/>
        <end position="38"/>
    </location>
</feature>
<evidence type="ECO:0000313" key="9">
    <source>
        <dbReference type="Proteomes" id="UP000251835"/>
    </source>
</evidence>
<dbReference type="OrthoDB" id="871140at2"/>
<comment type="similarity">
    <text evidence="1 7">Belongs to the Lgt family.</text>
</comment>
<keyword evidence="3 7" id="KW-0808">Transferase</keyword>
<comment type="caution">
    <text evidence="8">The sequence shown here is derived from an EMBL/GenBank/DDBJ whole genome shotgun (WGS) entry which is preliminary data.</text>
</comment>
<sequence length="289" mass="33480">MHLFNYIDWSPDPEIFNIFGISIRWYGLLFVGGFLIGLKIMEKMFANENINKEWLDPLFMYMIIATLLGARLGHVFFYDWAYFQNHLLEILLPIREQEGASMFFGLIKGWKLIGYAGLASHGGAIGILIALWIFSKKVSKKPMLWILDRIVVPTALVAVFIRTGNLMNSEIIGAPTDLPWGFRFHLASIENPEIPRHPSQIYEALCYLATFIALMYMYWKTEAKDKLGLLFGVFLVMIFTARFFIEFVKENQEAFEESMTLNMGQWLSIPFILVGAYFIIKNWKKEKVV</sequence>
<evidence type="ECO:0000256" key="6">
    <source>
        <dbReference type="ARBA" id="ARBA00023136"/>
    </source>
</evidence>
<gene>
    <name evidence="7" type="primary">lgt</name>
    <name evidence="8" type="ORF">C7377_0440</name>
</gene>
<dbReference type="PANTHER" id="PTHR30589">
    <property type="entry name" value="PROLIPOPROTEIN DIACYLGLYCERYL TRANSFERASE"/>
    <property type="match status" value="1"/>
</dbReference>
<comment type="subcellular location">
    <subcellularLocation>
        <location evidence="7">Cell membrane</location>
        <topology evidence="7">Multi-pass membrane protein</topology>
    </subcellularLocation>
</comment>
<evidence type="ECO:0000256" key="1">
    <source>
        <dbReference type="ARBA" id="ARBA00007150"/>
    </source>
</evidence>